<dbReference type="GeneID" id="92873836"/>
<evidence type="ECO:0000313" key="6">
    <source>
        <dbReference type="EMBL" id="ADJ47909.1"/>
    </source>
</evidence>
<dbReference type="AlphaFoldDB" id="A0A0H3DE57"/>
<dbReference type="PATRIC" id="fig|749927.5.peg.6419"/>
<evidence type="ECO:0000259" key="5">
    <source>
        <dbReference type="PROSITE" id="PS50949"/>
    </source>
</evidence>
<dbReference type="InterPro" id="IPR036388">
    <property type="entry name" value="WH-like_DNA-bd_sf"/>
</dbReference>
<dbReference type="Gene3D" id="1.10.10.10">
    <property type="entry name" value="Winged helix-like DNA-binding domain superfamily/Winged helix DNA-binding domain"/>
    <property type="match status" value="1"/>
</dbReference>
<dbReference type="eggNOG" id="COG2188">
    <property type="taxonomic scope" value="Bacteria"/>
</dbReference>
<evidence type="ECO:0000256" key="4">
    <source>
        <dbReference type="SAM" id="Coils"/>
    </source>
</evidence>
<keyword evidence="2" id="KW-0238">DNA-binding</keyword>
<evidence type="ECO:0000313" key="7">
    <source>
        <dbReference type="Proteomes" id="UP000000328"/>
    </source>
</evidence>
<accession>A0A0H3DE57</accession>
<dbReference type="GO" id="GO:0045892">
    <property type="term" value="P:negative regulation of DNA-templated transcription"/>
    <property type="evidence" value="ECO:0007669"/>
    <property type="project" value="TreeGrafter"/>
</dbReference>
<dbReference type="PROSITE" id="PS50949">
    <property type="entry name" value="HTH_GNTR"/>
    <property type="match status" value="1"/>
</dbReference>
<keyword evidence="3" id="KW-0804">Transcription</keyword>
<keyword evidence="4" id="KW-0175">Coiled coil</keyword>
<dbReference type="SUPFAM" id="SSF46785">
    <property type="entry name" value="Winged helix' DNA-binding domain"/>
    <property type="match status" value="1"/>
</dbReference>
<dbReference type="SMART" id="SM00345">
    <property type="entry name" value="HTH_GNTR"/>
    <property type="match status" value="1"/>
</dbReference>
<feature type="domain" description="HTH gntR-type" evidence="5">
    <location>
        <begin position="10"/>
        <end position="78"/>
    </location>
</feature>
<dbReference type="EMBL" id="CP002000">
    <property type="protein sequence ID" value="ADJ47909.1"/>
    <property type="molecule type" value="Genomic_DNA"/>
</dbReference>
<dbReference type="Pfam" id="PF00392">
    <property type="entry name" value="GntR"/>
    <property type="match status" value="1"/>
</dbReference>
<keyword evidence="1" id="KW-0805">Transcription regulation</keyword>
<protein>
    <submittedName>
        <fullName evidence="6">GntR family transcriptional regulator</fullName>
    </submittedName>
</protein>
<proteinExistence type="predicted"/>
<organism evidence="6 7">
    <name type="scientific">Amycolatopsis mediterranei (strain U-32)</name>
    <dbReference type="NCBI Taxonomy" id="749927"/>
    <lineage>
        <taxon>Bacteria</taxon>
        <taxon>Bacillati</taxon>
        <taxon>Actinomycetota</taxon>
        <taxon>Actinomycetes</taxon>
        <taxon>Pseudonocardiales</taxon>
        <taxon>Pseudonocardiaceae</taxon>
        <taxon>Amycolatopsis</taxon>
    </lineage>
</organism>
<name>A0A0H3DE57_AMYMU</name>
<dbReference type="InterPro" id="IPR000524">
    <property type="entry name" value="Tscrpt_reg_HTH_GntR"/>
</dbReference>
<dbReference type="CDD" id="cd07377">
    <property type="entry name" value="WHTH_GntR"/>
    <property type="match status" value="1"/>
</dbReference>
<dbReference type="InterPro" id="IPR036390">
    <property type="entry name" value="WH_DNA-bd_sf"/>
</dbReference>
<dbReference type="PANTHER" id="PTHR44846:SF17">
    <property type="entry name" value="GNTR-FAMILY TRANSCRIPTIONAL REGULATOR"/>
    <property type="match status" value="1"/>
</dbReference>
<evidence type="ECO:0000256" key="2">
    <source>
        <dbReference type="ARBA" id="ARBA00023125"/>
    </source>
</evidence>
<gene>
    <name evidence="6" type="primary">ytrA</name>
    <name evidence="6" type="ordered locus">AMED_6173</name>
</gene>
<dbReference type="PANTHER" id="PTHR44846">
    <property type="entry name" value="MANNOSYL-D-GLYCERATE TRANSPORT/METABOLISM SYSTEM REPRESSOR MNGR-RELATED"/>
    <property type="match status" value="1"/>
</dbReference>
<dbReference type="Proteomes" id="UP000000328">
    <property type="component" value="Chromosome"/>
</dbReference>
<dbReference type="KEGG" id="amd:AMED_6173"/>
<dbReference type="HOGENOM" id="CLU_017584_10_3_11"/>
<dbReference type="OrthoDB" id="3615556at2"/>
<dbReference type="GO" id="GO:0003677">
    <property type="term" value="F:DNA binding"/>
    <property type="evidence" value="ECO:0007669"/>
    <property type="project" value="UniProtKB-KW"/>
</dbReference>
<dbReference type="InterPro" id="IPR050679">
    <property type="entry name" value="Bact_HTH_transcr_reg"/>
</dbReference>
<dbReference type="RefSeq" id="WP_013227960.1">
    <property type="nucleotide sequence ID" value="NC_014318.1"/>
</dbReference>
<dbReference type="GO" id="GO:0003700">
    <property type="term" value="F:DNA-binding transcription factor activity"/>
    <property type="evidence" value="ECO:0007669"/>
    <property type="project" value="InterPro"/>
</dbReference>
<reference evidence="6 7" key="1">
    <citation type="journal article" date="2010" name="Cell Res.">
        <title>Complete genome sequence of the rifamycin SV-producing Amycolatopsis mediterranei U32 revealed its genetic characteristics in phylogeny and metabolism.</title>
        <authorList>
            <person name="Zhao W."/>
            <person name="Zhong Y."/>
            <person name="Yuan H."/>
            <person name="Wang J."/>
            <person name="Zheng H."/>
            <person name="Wang Y."/>
            <person name="Cen X."/>
            <person name="Xu F."/>
            <person name="Bai J."/>
            <person name="Han X."/>
            <person name="Lu G."/>
            <person name="Zhu Y."/>
            <person name="Shao Z."/>
            <person name="Yan H."/>
            <person name="Li C."/>
            <person name="Peng N."/>
            <person name="Zhang Z."/>
            <person name="Zhang Y."/>
            <person name="Lin W."/>
            <person name="Fan Y."/>
            <person name="Qin Z."/>
            <person name="Hu Y."/>
            <person name="Zhu B."/>
            <person name="Wang S."/>
            <person name="Ding X."/>
            <person name="Zhao G.P."/>
        </authorList>
    </citation>
    <scope>NUCLEOTIDE SEQUENCE [LARGE SCALE GENOMIC DNA]</scope>
    <source>
        <strain evidence="7">U-32</strain>
    </source>
</reference>
<evidence type="ECO:0000256" key="3">
    <source>
        <dbReference type="ARBA" id="ARBA00023163"/>
    </source>
</evidence>
<sequence>MDVQAERAGQATFERIAQQLRDEIKSGTLTPGAQLPNQREVAARFGVAVATAQRALGFLQEEGWITSRPGVGRVVAATPGREPATLEQLSLQLTALRAEVKSLRESVEQLRGDRA</sequence>
<feature type="coiled-coil region" evidence="4">
    <location>
        <begin position="86"/>
        <end position="113"/>
    </location>
</feature>
<evidence type="ECO:0000256" key="1">
    <source>
        <dbReference type="ARBA" id="ARBA00023015"/>
    </source>
</evidence>